<organism evidence="1 2">
    <name type="scientific">Symbiodinium pilosum</name>
    <name type="common">Dinoflagellate</name>
    <dbReference type="NCBI Taxonomy" id="2952"/>
    <lineage>
        <taxon>Eukaryota</taxon>
        <taxon>Sar</taxon>
        <taxon>Alveolata</taxon>
        <taxon>Dinophyceae</taxon>
        <taxon>Suessiales</taxon>
        <taxon>Symbiodiniaceae</taxon>
        <taxon>Symbiodinium</taxon>
    </lineage>
</organism>
<evidence type="ECO:0000313" key="2">
    <source>
        <dbReference type="Proteomes" id="UP000649617"/>
    </source>
</evidence>
<comment type="caution">
    <text evidence="1">The sequence shown here is derived from an EMBL/GenBank/DDBJ whole genome shotgun (WGS) entry which is preliminary data.</text>
</comment>
<gene>
    <name evidence="1" type="ORF">SPIL2461_LOCUS7736</name>
</gene>
<evidence type="ECO:0008006" key="3">
    <source>
        <dbReference type="Google" id="ProtNLM"/>
    </source>
</evidence>
<dbReference type="EMBL" id="CAJNIZ010012259">
    <property type="protein sequence ID" value="CAE7332177.1"/>
    <property type="molecule type" value="Genomic_DNA"/>
</dbReference>
<dbReference type="AlphaFoldDB" id="A0A812P3H6"/>
<proteinExistence type="predicted"/>
<name>A0A812P3H6_SYMPI</name>
<protein>
    <recommendedName>
        <fullName evidence="3">EF-hand domain-containing protein</fullName>
    </recommendedName>
</protein>
<evidence type="ECO:0000313" key="1">
    <source>
        <dbReference type="EMBL" id="CAE7332177.1"/>
    </source>
</evidence>
<keyword evidence="2" id="KW-1185">Reference proteome</keyword>
<dbReference type="OrthoDB" id="26525at2759"/>
<dbReference type="Proteomes" id="UP000649617">
    <property type="component" value="Unassembled WGS sequence"/>
</dbReference>
<accession>A0A812P3H6</accession>
<reference evidence="1" key="1">
    <citation type="submission" date="2021-02" db="EMBL/GenBank/DDBJ databases">
        <authorList>
            <person name="Dougan E. K."/>
            <person name="Rhodes N."/>
            <person name="Thang M."/>
            <person name="Chan C."/>
        </authorList>
    </citation>
    <scope>NUCLEOTIDE SEQUENCE</scope>
</reference>
<sequence>MMLKLLHVGNKSDLPQNRIQRFWQELDKDSGSVDFAEFTEWYLKYFNLAQELAMHFMLCALCGRSLSQDLSAA</sequence>